<dbReference type="AlphaFoldDB" id="A0A9Q1CES8"/>
<protein>
    <submittedName>
        <fullName evidence="2">Uncharacterized protein</fullName>
    </submittedName>
</protein>
<gene>
    <name evidence="2" type="ORF">HOLleu_11498</name>
</gene>
<evidence type="ECO:0000256" key="1">
    <source>
        <dbReference type="SAM" id="MobiDB-lite"/>
    </source>
</evidence>
<feature type="region of interest" description="Disordered" evidence="1">
    <location>
        <begin position="1"/>
        <end position="40"/>
    </location>
</feature>
<dbReference type="EMBL" id="JAIZAY010000004">
    <property type="protein sequence ID" value="KAJ8044118.1"/>
    <property type="molecule type" value="Genomic_DNA"/>
</dbReference>
<evidence type="ECO:0000313" key="3">
    <source>
        <dbReference type="Proteomes" id="UP001152320"/>
    </source>
</evidence>
<name>A0A9Q1CES8_HOLLE</name>
<comment type="caution">
    <text evidence="2">The sequence shown here is derived from an EMBL/GenBank/DDBJ whole genome shotgun (WGS) entry which is preliminary data.</text>
</comment>
<keyword evidence="3" id="KW-1185">Reference proteome</keyword>
<organism evidence="2 3">
    <name type="scientific">Holothuria leucospilota</name>
    <name type="common">Black long sea cucumber</name>
    <name type="synonym">Mertensiothuria leucospilota</name>
    <dbReference type="NCBI Taxonomy" id="206669"/>
    <lineage>
        <taxon>Eukaryota</taxon>
        <taxon>Metazoa</taxon>
        <taxon>Echinodermata</taxon>
        <taxon>Eleutherozoa</taxon>
        <taxon>Echinozoa</taxon>
        <taxon>Holothuroidea</taxon>
        <taxon>Aspidochirotacea</taxon>
        <taxon>Aspidochirotida</taxon>
        <taxon>Holothuriidae</taxon>
        <taxon>Holothuria</taxon>
    </lineage>
</organism>
<proteinExistence type="predicted"/>
<sequence>MGFLSGLHDFKSTDQQLGPSGHQEPTKGTPLLSSSRDRSSNIREEHLVVLDWPVPLMPLIVGN</sequence>
<evidence type="ECO:0000313" key="2">
    <source>
        <dbReference type="EMBL" id="KAJ8044118.1"/>
    </source>
</evidence>
<accession>A0A9Q1CES8</accession>
<reference evidence="2" key="1">
    <citation type="submission" date="2021-10" db="EMBL/GenBank/DDBJ databases">
        <title>Tropical sea cucumber genome reveals ecological adaptation and Cuvierian tubules defense mechanism.</title>
        <authorList>
            <person name="Chen T."/>
        </authorList>
    </citation>
    <scope>NUCLEOTIDE SEQUENCE</scope>
    <source>
        <strain evidence="2">Nanhai2018</strain>
        <tissue evidence="2">Muscle</tissue>
    </source>
</reference>
<dbReference type="Proteomes" id="UP001152320">
    <property type="component" value="Chromosome 4"/>
</dbReference>